<dbReference type="InterPro" id="IPR015422">
    <property type="entry name" value="PyrdxlP-dep_Trfase_small"/>
</dbReference>
<name>A0A4V6N9I5_9BURK</name>
<feature type="modified residue" description="N6-(pyridoxal phosphate)lysine" evidence="4">
    <location>
        <position position="186"/>
    </location>
</feature>
<dbReference type="AlphaFoldDB" id="A0A4V6N9I5"/>
<gene>
    <name evidence="6" type="ORF">BZM27_05345</name>
</gene>
<organism evidence="6 7">
    <name type="scientific">Paraburkholderia steynii</name>
    <dbReference type="NCBI Taxonomy" id="1245441"/>
    <lineage>
        <taxon>Bacteria</taxon>
        <taxon>Pseudomonadati</taxon>
        <taxon>Pseudomonadota</taxon>
        <taxon>Betaproteobacteria</taxon>
        <taxon>Burkholderiales</taxon>
        <taxon>Burkholderiaceae</taxon>
        <taxon>Paraburkholderia</taxon>
    </lineage>
</organism>
<dbReference type="PANTHER" id="PTHR30244">
    <property type="entry name" value="TRANSAMINASE"/>
    <property type="match status" value="1"/>
</dbReference>
<evidence type="ECO:0000313" key="7">
    <source>
        <dbReference type="Proteomes" id="UP000294200"/>
    </source>
</evidence>
<sequence length="369" mass="40005">MTVPFLDLSAAYHELKAELDDAYRRVADSSWFILGREVESFEKEFAQFCGAQHCIGIGNGLDALHLILRALDIGAGGEVIVPSNTFIATWLAVTHAGATPVPVEPDPATHNIDPSRIVAAITPRTKAIMPVHLYGQPADMEPILAIAQERGLKVIEDAAQAHGANYRGRRAGVLGHAAAFSFYPGKNLGALGDGGCVVTDDEALAKRVRELSNYGSSQKYHHEALGFNTRLDELQAAFLRAKLTRCDAWNGRRQAIAAHYMDRLKDADVTLPKIIDSANPVWHLFVIRVQQRESVMKSMAERGIATLIHYPIPPSQSGAYAHMGFAAGSLPIAEVLSREVLSLPIGPHMTIKAADEVCDALLAALEIHD</sequence>
<accession>A0A4V6N9I5</accession>
<comment type="caution">
    <text evidence="6">The sequence shown here is derived from an EMBL/GenBank/DDBJ whole genome shotgun (WGS) entry which is preliminary data.</text>
</comment>
<dbReference type="GO" id="GO:0030170">
    <property type="term" value="F:pyridoxal phosphate binding"/>
    <property type="evidence" value="ECO:0007669"/>
    <property type="project" value="UniProtKB-ARBA"/>
</dbReference>
<dbReference type="GO" id="GO:0008483">
    <property type="term" value="F:transaminase activity"/>
    <property type="evidence" value="ECO:0007669"/>
    <property type="project" value="TreeGrafter"/>
</dbReference>
<evidence type="ECO:0000256" key="4">
    <source>
        <dbReference type="PIRSR" id="PIRSR000390-2"/>
    </source>
</evidence>
<evidence type="ECO:0000256" key="2">
    <source>
        <dbReference type="ARBA" id="ARBA00037999"/>
    </source>
</evidence>
<dbReference type="PANTHER" id="PTHR30244:SF36">
    <property type="entry name" value="3-OXO-GLUCOSE-6-PHOSPHATE:GLUTAMATE AMINOTRANSFERASE"/>
    <property type="match status" value="1"/>
</dbReference>
<dbReference type="InterPro" id="IPR000653">
    <property type="entry name" value="DegT/StrS_aminotransferase"/>
</dbReference>
<dbReference type="Proteomes" id="UP000294200">
    <property type="component" value="Unassembled WGS sequence"/>
</dbReference>
<evidence type="ECO:0000313" key="6">
    <source>
        <dbReference type="EMBL" id="TCG09488.1"/>
    </source>
</evidence>
<dbReference type="Pfam" id="PF01041">
    <property type="entry name" value="DegT_DnrJ_EryC1"/>
    <property type="match status" value="1"/>
</dbReference>
<proteinExistence type="inferred from homology"/>
<comment type="similarity">
    <text evidence="2 5">Belongs to the DegT/DnrJ/EryC1 family.</text>
</comment>
<dbReference type="InterPro" id="IPR015424">
    <property type="entry name" value="PyrdxlP-dep_Trfase"/>
</dbReference>
<dbReference type="InterPro" id="IPR015421">
    <property type="entry name" value="PyrdxlP-dep_Trfase_major"/>
</dbReference>
<evidence type="ECO:0000256" key="1">
    <source>
        <dbReference type="ARBA" id="ARBA00022898"/>
    </source>
</evidence>
<dbReference type="EMBL" id="MWML01000011">
    <property type="protein sequence ID" value="TCG09488.1"/>
    <property type="molecule type" value="Genomic_DNA"/>
</dbReference>
<dbReference type="Gene3D" id="3.90.1150.10">
    <property type="entry name" value="Aspartate Aminotransferase, domain 1"/>
    <property type="match status" value="1"/>
</dbReference>
<reference evidence="6 7" key="1">
    <citation type="submission" date="2017-02" db="EMBL/GenBank/DDBJ databases">
        <title>Paraburkholderia sophoroidis sp. nov. and Paraburkholderia steynii sp. nov. rhizobial symbionts of the fynbos legume Hypocalyptus sophoroides.</title>
        <authorList>
            <person name="Steenkamp E.T."/>
            <person name="Beukes C.W."/>
            <person name="Van Zyl E."/>
            <person name="Avontuur J."/>
            <person name="Chan W.Y."/>
            <person name="Hassen A."/>
            <person name="Palmer M."/>
            <person name="Mthombeni L."/>
            <person name="Phalane F."/>
            <person name="Sereme K."/>
            <person name="Venter S.N."/>
        </authorList>
    </citation>
    <scope>NUCLEOTIDE SEQUENCE [LARGE SCALE GENOMIC DNA]</scope>
    <source>
        <strain evidence="6 7">HC1.1ba</strain>
    </source>
</reference>
<dbReference type="CDD" id="cd00616">
    <property type="entry name" value="AHBA_syn"/>
    <property type="match status" value="1"/>
</dbReference>
<dbReference type="Gene3D" id="3.40.640.10">
    <property type="entry name" value="Type I PLP-dependent aspartate aminotransferase-like (Major domain)"/>
    <property type="match status" value="1"/>
</dbReference>
<feature type="active site" description="Proton acceptor" evidence="3">
    <location>
        <position position="186"/>
    </location>
</feature>
<evidence type="ECO:0000256" key="5">
    <source>
        <dbReference type="RuleBase" id="RU004508"/>
    </source>
</evidence>
<dbReference type="GO" id="GO:0000271">
    <property type="term" value="P:polysaccharide biosynthetic process"/>
    <property type="evidence" value="ECO:0007669"/>
    <property type="project" value="TreeGrafter"/>
</dbReference>
<dbReference type="PIRSF" id="PIRSF000390">
    <property type="entry name" value="PLP_StrS"/>
    <property type="match status" value="1"/>
</dbReference>
<keyword evidence="7" id="KW-1185">Reference proteome</keyword>
<protein>
    <submittedName>
        <fullName evidence="6">Erythromycin biosynthesis sensory transduction protein eryC1</fullName>
    </submittedName>
</protein>
<dbReference type="FunFam" id="3.40.640.10:FF:000089">
    <property type="entry name" value="Aminotransferase, DegT/DnrJ/EryC1/StrS family"/>
    <property type="match status" value="1"/>
</dbReference>
<keyword evidence="1 4" id="KW-0663">Pyridoxal phosphate</keyword>
<evidence type="ECO:0000256" key="3">
    <source>
        <dbReference type="PIRSR" id="PIRSR000390-1"/>
    </source>
</evidence>
<dbReference type="SUPFAM" id="SSF53383">
    <property type="entry name" value="PLP-dependent transferases"/>
    <property type="match status" value="1"/>
</dbReference>